<feature type="transmembrane region" description="Helical" evidence="4">
    <location>
        <begin position="6"/>
        <end position="30"/>
    </location>
</feature>
<evidence type="ECO:0000256" key="4">
    <source>
        <dbReference type="SAM" id="Phobius"/>
    </source>
</evidence>
<keyword evidence="3" id="KW-0378">Hydrolase</keyword>
<dbReference type="Gene3D" id="3.40.50.12670">
    <property type="match status" value="2"/>
</dbReference>
<dbReference type="PRINTS" id="PR00724">
    <property type="entry name" value="CRBOXYPTASEC"/>
</dbReference>
<evidence type="ECO:0000256" key="3">
    <source>
        <dbReference type="RuleBase" id="RU361156"/>
    </source>
</evidence>
<dbReference type="Gene3D" id="3.40.50.1820">
    <property type="entry name" value="alpha/beta hydrolase"/>
    <property type="match status" value="4"/>
</dbReference>
<dbReference type="PANTHER" id="PTHR11802:SF461">
    <property type="entry name" value="OS02G0687900 PROTEIN"/>
    <property type="match status" value="1"/>
</dbReference>
<dbReference type="EC" id="3.4.16.-" evidence="3"/>
<dbReference type="PROSITE" id="PS00560">
    <property type="entry name" value="CARBOXYPEPT_SER_HIS"/>
    <property type="match status" value="1"/>
</dbReference>
<proteinExistence type="inferred from homology"/>
<comment type="similarity">
    <text evidence="1 3">Belongs to the peptidase S10 family.</text>
</comment>
<keyword evidence="4" id="KW-0472">Membrane</keyword>
<keyword evidence="4" id="KW-1133">Transmembrane helix</keyword>
<dbReference type="PROSITE" id="PS00131">
    <property type="entry name" value="CARBOXYPEPT_SER_SER"/>
    <property type="match status" value="1"/>
</dbReference>
<dbReference type="Proteomes" id="UP000775213">
    <property type="component" value="Unassembled WGS sequence"/>
</dbReference>
<reference evidence="5 6" key="1">
    <citation type="journal article" date="2021" name="Hortic Res">
        <title>Chromosome-scale assembly of the Dendrobium chrysotoxum genome enhances the understanding of orchid evolution.</title>
        <authorList>
            <person name="Zhang Y."/>
            <person name="Zhang G.Q."/>
            <person name="Zhang D."/>
            <person name="Liu X.D."/>
            <person name="Xu X.Y."/>
            <person name="Sun W.H."/>
            <person name="Yu X."/>
            <person name="Zhu X."/>
            <person name="Wang Z.W."/>
            <person name="Zhao X."/>
            <person name="Zhong W.Y."/>
            <person name="Chen H."/>
            <person name="Yin W.L."/>
            <person name="Huang T."/>
            <person name="Niu S.C."/>
            <person name="Liu Z.J."/>
        </authorList>
    </citation>
    <scope>NUCLEOTIDE SEQUENCE [LARGE SCALE GENOMIC DNA]</scope>
    <source>
        <strain evidence="5">Lindl</strain>
    </source>
</reference>
<gene>
    <name evidence="5" type="ORF">IEQ34_002717</name>
</gene>
<dbReference type="SUPFAM" id="SSF53474">
    <property type="entry name" value="alpha/beta-Hydrolases"/>
    <property type="match status" value="4"/>
</dbReference>
<organism evidence="5 6">
    <name type="scientific">Dendrobium chrysotoxum</name>
    <name type="common">Orchid</name>
    <dbReference type="NCBI Taxonomy" id="161865"/>
    <lineage>
        <taxon>Eukaryota</taxon>
        <taxon>Viridiplantae</taxon>
        <taxon>Streptophyta</taxon>
        <taxon>Embryophyta</taxon>
        <taxon>Tracheophyta</taxon>
        <taxon>Spermatophyta</taxon>
        <taxon>Magnoliopsida</taxon>
        <taxon>Liliopsida</taxon>
        <taxon>Asparagales</taxon>
        <taxon>Orchidaceae</taxon>
        <taxon>Epidendroideae</taxon>
        <taxon>Malaxideae</taxon>
        <taxon>Dendrobiinae</taxon>
        <taxon>Dendrobium</taxon>
    </lineage>
</organism>
<dbReference type="Pfam" id="PF00450">
    <property type="entry name" value="Peptidase_S10"/>
    <property type="match status" value="4"/>
</dbReference>
<dbReference type="PANTHER" id="PTHR11802">
    <property type="entry name" value="SERINE PROTEASE FAMILY S10 SERINE CARBOXYPEPTIDASE"/>
    <property type="match status" value="1"/>
</dbReference>
<dbReference type="InterPro" id="IPR018202">
    <property type="entry name" value="Ser_caboxypep_ser_AS"/>
</dbReference>
<dbReference type="FunFam" id="3.40.50.1820:FF:000072">
    <property type="entry name" value="Serine carboxypeptidase-like 19"/>
    <property type="match status" value="3"/>
</dbReference>
<dbReference type="GO" id="GO:0016747">
    <property type="term" value="F:acyltransferase activity, transferring groups other than amino-acyl groups"/>
    <property type="evidence" value="ECO:0007669"/>
    <property type="project" value="TreeGrafter"/>
</dbReference>
<evidence type="ECO:0000313" key="6">
    <source>
        <dbReference type="Proteomes" id="UP000775213"/>
    </source>
</evidence>
<evidence type="ECO:0000256" key="2">
    <source>
        <dbReference type="ARBA" id="ARBA00023180"/>
    </source>
</evidence>
<comment type="caution">
    <text evidence="5">The sequence shown here is derived from an EMBL/GenBank/DDBJ whole genome shotgun (WGS) entry which is preliminary data.</text>
</comment>
<dbReference type="GO" id="GO:0006508">
    <property type="term" value="P:proteolysis"/>
    <property type="evidence" value="ECO:0007669"/>
    <property type="project" value="UniProtKB-KW"/>
</dbReference>
<dbReference type="FunFam" id="3.40.50.12670:FF:000002">
    <property type="entry name" value="Carboxypeptidase"/>
    <property type="match status" value="2"/>
</dbReference>
<keyword evidence="3" id="KW-0645">Protease</keyword>
<dbReference type="EMBL" id="JAGFBR010000004">
    <property type="protein sequence ID" value="KAH0467684.1"/>
    <property type="molecule type" value="Genomic_DNA"/>
</dbReference>
<accession>A0AAV7H1M4</accession>
<evidence type="ECO:0000313" key="5">
    <source>
        <dbReference type="EMBL" id="KAH0467684.1"/>
    </source>
</evidence>
<keyword evidence="3" id="KW-0121">Carboxypeptidase</keyword>
<dbReference type="InterPro" id="IPR029058">
    <property type="entry name" value="AB_hydrolase_fold"/>
</dbReference>
<keyword evidence="2" id="KW-0325">Glycoprotein</keyword>
<keyword evidence="4" id="KW-0812">Transmembrane</keyword>
<dbReference type="PROSITE" id="PS51257">
    <property type="entry name" value="PROKAR_LIPOPROTEIN"/>
    <property type="match status" value="1"/>
</dbReference>
<keyword evidence="6" id="KW-1185">Reference proteome</keyword>
<protein>
    <recommendedName>
        <fullName evidence="3">Carboxypeptidase</fullName>
        <ecNumber evidence="3">3.4.16.-</ecNumber>
    </recommendedName>
</protein>
<dbReference type="GO" id="GO:0019748">
    <property type="term" value="P:secondary metabolic process"/>
    <property type="evidence" value="ECO:0007669"/>
    <property type="project" value="TreeGrafter"/>
</dbReference>
<evidence type="ECO:0000256" key="1">
    <source>
        <dbReference type="ARBA" id="ARBA00009431"/>
    </source>
</evidence>
<name>A0AAV7H1M4_DENCH</name>
<sequence length="1690" mass="190769">MSKNFFFYFNFLLFFFFFPSHLWLGCLSAVNITRLPGFHGELPFHLETGYVSVDDESGAELFYYFVESERKPKEDPLILWLTGGPGCSGFAGLALHMGPLNFKTDNFDGNTPTLVINPYAWTKIASMIFLDWPVGTGFSYSTNDKDYITEDIQTKRNIYKFLRKWLLDHPNFVSNPFYMGGESYGGKMATLLSHEIVEGNEQGQNPLINIKGYIIGNAVTGEKTDKNSQVPHAYGLGVISEELYKLIQTNCEDEDYMKPQGALCKTHLQVFQEFLSEINVFGILEPLCSDEPQKETLGLRRSLEENSADFPNQPSPDINCITPDLLSNYWANSELARNVLHVEEGTVGRWHRCNFNIAIYNYTRSIPSSVPYHKNLATRGYRALVYSGDHDLQIPFVGTLEWIKSLGFLVIDPWRSWHAGGQVAGYTISLANNLTFATVKGGNHLAPVQRPMQTFVMFERWISQQFFLTQPAMSTSRHQLPLLLDSALCLLLFFNLISSSFSAFNKITHLPGFDGPLPFRLETGYVTMNEKSGAELFYYLVESERSPSEDPLLLWLLGGPGCSAINGMTLDMGPLRFKLDDFDGQLPNLYANPFAWTKISNMIFVDWPIGTGFSYSKTAQDYTTEDVNGTEFIYKFLRKWLLDHPSFLSNPFYMGGDSYGGKIAVLVAHKIVEGNEGGQEPLINFKGYVVGNAATGEKVDTNAQVPHAYGLGIISSELYQLIMANCAGEDFKQPHYVLCANHLDTFNGFLSEINSYSILDPDCSDEPPSTNEMPAAIRSLKENPEEFLTLPSSSFPDISCITGDLLANYWGNHHLVKEALHVKEGTIIRFHRCDFNVNTYHYTRSIPSSVPYHFNLITRGFRALVYSGDHDLRIPFLGTLEWIKSLNFSVLEPWRSWHAGGQVAGYTILFSNNLTFATVKGGSHVAPGKMPLECFAMFERCYYFSSSISVYFLIIVTHYMQAESLIFQASMAHSPSILKLGNYVTVNEKSGAELFYYFVESDRKPKDDPLILWLVGGPYCSGFVGFALEIGPVKFNVKAYDGTLPTLISNPYSWTKISSIIFLDWPVGTGFSFSRSMVDYHTDDVQSTKQIYKFLIKWLLAHPGGAIAPPDHKGVPPQQSNPFYVGGDSYGGKMAPLLTLEIVEGNEDFQQPFINLQGYLVGNPLTGERIDISSRTPHAHGLGIISHELFELIQINCVGEDNLNPKSAGCEANLKILDGFLSEINISDILEPKCADDSPTPRKLGGGNRSIKKKSFEFHYSLSIPDIDCANDRILSYYRSNDNLTKEALHIKEMLLLLFFNLCVFPYYCNTLHASRITHLPGFNGSLPFYLETGSYVTVNEKSGAELFYYFVESDRKPKDDPLILWLVGGPYCSGFVGFALEIGPVKFNVKAYDGTLPTLISNPYSWTKISSIIFLDWPVGSGFSFSRSVVDYHTDDVQSTKQIYKFLIKWLLAHPSFQSNPFYVGGDSYGGKMAPLLTLEIVEGNEDFQQPFINLKGYLVGNPITGERIDISSRAPHAHGLGIISHELFELIQINCVGEDYLNPKSAGCEANLKILDGFFSEINIGDILKPKCANDFLKRRKLGRGNWSIKKKTFEFHYSLSMPDIDCNDRNLSYYWSNDNLTKEALHIKEIENESWYILDQTLTLCELKYIFKFVHLDKLLQRMDGFWFKCFSVYFNFKYFDFDIFEF</sequence>
<dbReference type="InterPro" id="IPR033124">
    <property type="entry name" value="Ser_caboxypep_his_AS"/>
</dbReference>
<dbReference type="InterPro" id="IPR001563">
    <property type="entry name" value="Peptidase_S10"/>
</dbReference>
<dbReference type="GO" id="GO:0004185">
    <property type="term" value="F:serine-type carboxypeptidase activity"/>
    <property type="evidence" value="ECO:0007669"/>
    <property type="project" value="UniProtKB-UniRule"/>
</dbReference>